<feature type="transmembrane region" description="Helical" evidence="1">
    <location>
        <begin position="26"/>
        <end position="44"/>
    </location>
</feature>
<protein>
    <recommendedName>
        <fullName evidence="4">Transmembrane protein (PGPGW)</fullName>
    </recommendedName>
</protein>
<keyword evidence="3" id="KW-1185">Reference proteome</keyword>
<dbReference type="RefSeq" id="WP_104008022.1">
    <property type="nucleotide sequence ID" value="NZ_FNVD01000007.1"/>
</dbReference>
<dbReference type="Proteomes" id="UP000236742">
    <property type="component" value="Unassembled WGS sequence"/>
</dbReference>
<reference evidence="2 3" key="1">
    <citation type="submission" date="2016-10" db="EMBL/GenBank/DDBJ databases">
        <authorList>
            <person name="de Groot N.N."/>
        </authorList>
    </citation>
    <scope>NUCLEOTIDE SEQUENCE [LARGE SCALE GENOMIC DNA]</scope>
    <source>
        <strain evidence="2 3">DSM 23413</strain>
    </source>
</reference>
<gene>
    <name evidence="2" type="ORF">SAMN05421751_107149</name>
</gene>
<evidence type="ECO:0000313" key="3">
    <source>
        <dbReference type="Proteomes" id="UP000236742"/>
    </source>
</evidence>
<sequence length="79" mass="9118">MGTPSASIRERFKGFLERVRRRVPPGLRLVLGLLLILGGVLGFLPILGFWMIPLGIAVAALDIELWRRWRRRQKNGRKR</sequence>
<dbReference type="EMBL" id="FNVD01000007">
    <property type="protein sequence ID" value="SEF95363.1"/>
    <property type="molecule type" value="Genomic_DNA"/>
</dbReference>
<evidence type="ECO:0000313" key="2">
    <source>
        <dbReference type="EMBL" id="SEF95363.1"/>
    </source>
</evidence>
<accession>A0A1H5W7H9</accession>
<keyword evidence="1" id="KW-1133">Transmembrane helix</keyword>
<evidence type="ECO:0008006" key="4">
    <source>
        <dbReference type="Google" id="ProtNLM"/>
    </source>
</evidence>
<keyword evidence="1" id="KW-0812">Transmembrane</keyword>
<dbReference type="AlphaFoldDB" id="A0A1H5W7H9"/>
<proteinExistence type="predicted"/>
<evidence type="ECO:0000256" key="1">
    <source>
        <dbReference type="SAM" id="Phobius"/>
    </source>
</evidence>
<keyword evidence="1" id="KW-0472">Membrane</keyword>
<name>A0A1H5W7H9_9RHOB</name>
<organism evidence="2 3">
    <name type="scientific">Jhaorihella thermophila</name>
    <dbReference type="NCBI Taxonomy" id="488547"/>
    <lineage>
        <taxon>Bacteria</taxon>
        <taxon>Pseudomonadati</taxon>
        <taxon>Pseudomonadota</taxon>
        <taxon>Alphaproteobacteria</taxon>
        <taxon>Rhodobacterales</taxon>
        <taxon>Paracoccaceae</taxon>
        <taxon>Jhaorihella</taxon>
    </lineage>
</organism>